<protein>
    <submittedName>
        <fullName evidence="4">C2H2-type domain-containing protein</fullName>
    </submittedName>
</protein>
<dbReference type="InterPro" id="IPR036236">
    <property type="entry name" value="Znf_C2H2_sf"/>
</dbReference>
<dbReference type="Gene3D" id="2.130.10.10">
    <property type="entry name" value="YVTN repeat-like/Quinoprotein amine dehydrogenase"/>
    <property type="match status" value="1"/>
</dbReference>
<sequence length="852" mass="94841">MGKTRASMSSSSGVKKESIKDFNSALPANFQERLIRGALQANGGTLPCFKCNKSFTTTFSLIAHIRRCRKPIAVGVNLPNFSLAKTLKTPRSTSLAKKHLNACSPISSFEELKNCPTFTDYKKAIAHLDSCIRPMYFAYLEGRADEFRLLDKKTKARYVREGMATNLQLPCLECGRSFTHQYGLIYHIERCNVDDELAKDFSAEEALHAILGPYRSISSPKRRRTFGGCKVSVSAGVIPENSTRASITGDGKLRFKFRKADIKDGFDGLAGYPRYLGQVRKSLEQWKNEVSELSYCSRLLEIQPSVWSSYSDSSVLPFTLKESVGFRIFESKKQDNEKSVPTSCRRLQALNTVELENGDEYVTIAYCGGPINAIRVAPNSMSSDEEVVAVVTYTSKLRMWFILKSNYGLIFDVQWLDRPRSSSEKSLIGFIALSTAQGVILIYRLDTTSVPSPSLHSQNFPIVEPNPAIILEQEKFFDKPSDANSYSFPPPIHTMAWSARANAQHIVGVNAAGAAVIWDLQRSSDAPHVLLDPAWSSPATSAAFINTFEGNGRLFLKVYIALSFRERMVRVYNIRTYECSLEENTVRTAGHINFFLSQCLIFLILSTSLLKMKLVSFVLFYLRSRVSSQPRLLPGFFAFQAEYFSSGTVPSNGVCFICTEAKSDGYFVLPLANKHELMTWDVTTSPTNAVVASCGVDGRLLLSANGRLATFGSSMDFAFSVLKSALAITRRRISDPESQRLGNLKNNSEAAEGKEPHPQACPSYTTHEDTLQHLWLDISLKPETQTRRTRLDYSALDLRVESLNCVATNNLLRSFVFTGGQAGLMFIRPCVVDDSQTAVGFEELFTAKPEPL</sequence>
<evidence type="ECO:0000313" key="3">
    <source>
        <dbReference type="Proteomes" id="UP000035642"/>
    </source>
</evidence>
<dbReference type="InterPro" id="IPR036322">
    <property type="entry name" value="WD40_repeat_dom_sf"/>
</dbReference>
<proteinExistence type="predicted"/>
<organism evidence="3 4">
    <name type="scientific">Angiostrongylus cantonensis</name>
    <name type="common">Rat lungworm</name>
    <dbReference type="NCBI Taxonomy" id="6313"/>
    <lineage>
        <taxon>Eukaryota</taxon>
        <taxon>Metazoa</taxon>
        <taxon>Ecdysozoa</taxon>
        <taxon>Nematoda</taxon>
        <taxon>Chromadorea</taxon>
        <taxon>Rhabditida</taxon>
        <taxon>Rhabditina</taxon>
        <taxon>Rhabditomorpha</taxon>
        <taxon>Strongyloidea</taxon>
        <taxon>Metastrongylidae</taxon>
        <taxon>Angiostrongylus</taxon>
    </lineage>
</organism>
<dbReference type="SUPFAM" id="SSF57667">
    <property type="entry name" value="beta-beta-alpha zinc fingers"/>
    <property type="match status" value="1"/>
</dbReference>
<feature type="domain" description="C2H2-type" evidence="2">
    <location>
        <begin position="47"/>
        <end position="67"/>
    </location>
</feature>
<reference evidence="4" key="2">
    <citation type="submission" date="2016-04" db="UniProtKB">
        <authorList>
            <consortium name="WormBaseParasite"/>
        </authorList>
    </citation>
    <scope>IDENTIFICATION</scope>
</reference>
<dbReference type="AlphaFoldDB" id="A0A158P9A2"/>
<evidence type="ECO:0000259" key="2">
    <source>
        <dbReference type="Pfam" id="PF00096"/>
    </source>
</evidence>
<dbReference type="InterPro" id="IPR013087">
    <property type="entry name" value="Znf_C2H2_type"/>
</dbReference>
<dbReference type="InterPro" id="IPR015943">
    <property type="entry name" value="WD40/YVTN_repeat-like_dom_sf"/>
</dbReference>
<feature type="region of interest" description="Disordered" evidence="1">
    <location>
        <begin position="737"/>
        <end position="764"/>
    </location>
</feature>
<evidence type="ECO:0000313" key="4">
    <source>
        <dbReference type="WBParaSite" id="ACAC_0000800601-mRNA-1"/>
    </source>
</evidence>
<feature type="compositionally biased region" description="Polar residues" evidence="1">
    <location>
        <begin position="740"/>
        <end position="749"/>
    </location>
</feature>
<dbReference type="SUPFAM" id="SSF50978">
    <property type="entry name" value="WD40 repeat-like"/>
    <property type="match status" value="1"/>
</dbReference>
<dbReference type="Proteomes" id="UP000035642">
    <property type="component" value="Unassembled WGS sequence"/>
</dbReference>
<accession>A0A158P9A2</accession>
<evidence type="ECO:0000256" key="1">
    <source>
        <dbReference type="SAM" id="MobiDB-lite"/>
    </source>
</evidence>
<keyword evidence="3" id="KW-1185">Reference proteome</keyword>
<dbReference type="WBParaSite" id="ACAC_0000800601-mRNA-1">
    <property type="protein sequence ID" value="ACAC_0000800601-mRNA-1"/>
    <property type="gene ID" value="ACAC_0000800601"/>
</dbReference>
<dbReference type="Pfam" id="PF00096">
    <property type="entry name" value="zf-C2H2"/>
    <property type="match status" value="2"/>
</dbReference>
<reference evidence="3" key="1">
    <citation type="submission" date="2012-09" db="EMBL/GenBank/DDBJ databases">
        <authorList>
            <person name="Martin A.A."/>
        </authorList>
    </citation>
    <scope>NUCLEOTIDE SEQUENCE</scope>
</reference>
<name>A0A158P9A2_ANGCA</name>
<feature type="domain" description="C2H2-type" evidence="2">
    <location>
        <begin position="170"/>
        <end position="189"/>
    </location>
</feature>